<comment type="caution">
    <text evidence="1">The sequence shown here is derived from an EMBL/GenBank/DDBJ whole genome shotgun (WGS) entry which is preliminary data.</text>
</comment>
<organism evidence="1 2">
    <name type="scientific">Arctium lappa</name>
    <name type="common">Greater burdock</name>
    <name type="synonym">Lappa major</name>
    <dbReference type="NCBI Taxonomy" id="4217"/>
    <lineage>
        <taxon>Eukaryota</taxon>
        <taxon>Viridiplantae</taxon>
        <taxon>Streptophyta</taxon>
        <taxon>Embryophyta</taxon>
        <taxon>Tracheophyta</taxon>
        <taxon>Spermatophyta</taxon>
        <taxon>Magnoliopsida</taxon>
        <taxon>eudicotyledons</taxon>
        <taxon>Gunneridae</taxon>
        <taxon>Pentapetalae</taxon>
        <taxon>asterids</taxon>
        <taxon>campanulids</taxon>
        <taxon>Asterales</taxon>
        <taxon>Asteraceae</taxon>
        <taxon>Carduoideae</taxon>
        <taxon>Cardueae</taxon>
        <taxon>Arctiinae</taxon>
        <taxon>Arctium</taxon>
    </lineage>
</organism>
<name>A0ACB8XRW2_ARCLA</name>
<reference evidence="2" key="1">
    <citation type="journal article" date="2022" name="Mol. Ecol. Resour.">
        <title>The genomes of chicory, endive, great burdock and yacon provide insights into Asteraceae palaeo-polyploidization history and plant inulin production.</title>
        <authorList>
            <person name="Fan W."/>
            <person name="Wang S."/>
            <person name="Wang H."/>
            <person name="Wang A."/>
            <person name="Jiang F."/>
            <person name="Liu H."/>
            <person name="Zhao H."/>
            <person name="Xu D."/>
            <person name="Zhang Y."/>
        </authorList>
    </citation>
    <scope>NUCLEOTIDE SEQUENCE [LARGE SCALE GENOMIC DNA]</scope>
    <source>
        <strain evidence="2">cv. Niubang</strain>
    </source>
</reference>
<protein>
    <submittedName>
        <fullName evidence="1">Uncharacterized protein</fullName>
    </submittedName>
</protein>
<accession>A0ACB8XRW2</accession>
<dbReference type="EMBL" id="CM042061">
    <property type="protein sequence ID" value="KAI3672984.1"/>
    <property type="molecule type" value="Genomic_DNA"/>
</dbReference>
<dbReference type="Proteomes" id="UP001055879">
    <property type="component" value="Linkage Group LG15"/>
</dbReference>
<gene>
    <name evidence="1" type="ORF">L6452_39089</name>
</gene>
<evidence type="ECO:0000313" key="2">
    <source>
        <dbReference type="Proteomes" id="UP001055879"/>
    </source>
</evidence>
<keyword evidence="2" id="KW-1185">Reference proteome</keyword>
<reference evidence="1 2" key="2">
    <citation type="journal article" date="2022" name="Mol. Ecol. Resour.">
        <title>The genomes of chicory, endive, great burdock and yacon provide insights into Asteraceae paleo-polyploidization history and plant inulin production.</title>
        <authorList>
            <person name="Fan W."/>
            <person name="Wang S."/>
            <person name="Wang H."/>
            <person name="Wang A."/>
            <person name="Jiang F."/>
            <person name="Liu H."/>
            <person name="Zhao H."/>
            <person name="Xu D."/>
            <person name="Zhang Y."/>
        </authorList>
    </citation>
    <scope>NUCLEOTIDE SEQUENCE [LARGE SCALE GENOMIC DNA]</scope>
    <source>
        <strain evidence="2">cv. Niubang</strain>
    </source>
</reference>
<evidence type="ECO:0000313" key="1">
    <source>
        <dbReference type="EMBL" id="KAI3672984.1"/>
    </source>
</evidence>
<sequence>MCHNGHTSATIRTTTLSTTLFMIRPKACLPKLDFDTEKYPHLVDTTAFLKQSCLAFALTMDPKPYKTLLQQFWFTADETIITNKKGEVVPTISFTTELGSSLLTAYGLCKALRFSEKTKAGFDALPTYVELIQFLDDMEYCWDNKPCSTIPNKRLIKIQKENMPSQLNYIFSHIIQSMSGKIGSLDPAGKVQLQMGYSVIAGKHFDYAGAIFDDLKSKIEKTERDPKIPYVRFICAYLHFLYAEKYPTSSDAATQGVPSFTIPTATTTSKRPSTALSGPSKKAKKTKETIPSGSIPEVVSQQTTLDKFVGISSTASVATTSTVPVMTIVVTTPVTTPISSVPPQQQTEVESLTTSVNESTNAVNQAGEELKKLTATSSSKVDTSIIVVQEDIVKIKEDLVGTHQQRMTVHL</sequence>
<proteinExistence type="predicted"/>